<name>A0ABN7XGW8_GIGMA</name>
<evidence type="ECO:0000313" key="1">
    <source>
        <dbReference type="EMBL" id="CAG8854521.1"/>
    </source>
</evidence>
<gene>
    <name evidence="1" type="ORF">GMARGA_LOCUS43342</name>
</gene>
<organism evidence="1 2">
    <name type="scientific">Gigaspora margarita</name>
    <dbReference type="NCBI Taxonomy" id="4874"/>
    <lineage>
        <taxon>Eukaryota</taxon>
        <taxon>Fungi</taxon>
        <taxon>Fungi incertae sedis</taxon>
        <taxon>Mucoromycota</taxon>
        <taxon>Glomeromycotina</taxon>
        <taxon>Glomeromycetes</taxon>
        <taxon>Diversisporales</taxon>
        <taxon>Gigasporaceae</taxon>
        <taxon>Gigaspora</taxon>
    </lineage>
</organism>
<evidence type="ECO:0000313" key="2">
    <source>
        <dbReference type="Proteomes" id="UP000789901"/>
    </source>
</evidence>
<comment type="caution">
    <text evidence="1">The sequence shown here is derived from an EMBL/GenBank/DDBJ whole genome shotgun (WGS) entry which is preliminary data.</text>
</comment>
<feature type="non-terminal residue" evidence="1">
    <location>
        <position position="53"/>
    </location>
</feature>
<feature type="non-terminal residue" evidence="1">
    <location>
        <position position="1"/>
    </location>
</feature>
<dbReference type="Proteomes" id="UP000789901">
    <property type="component" value="Unassembled WGS sequence"/>
</dbReference>
<accession>A0ABN7XGW8</accession>
<reference evidence="1 2" key="1">
    <citation type="submission" date="2021-06" db="EMBL/GenBank/DDBJ databases">
        <authorList>
            <person name="Kallberg Y."/>
            <person name="Tangrot J."/>
            <person name="Rosling A."/>
        </authorList>
    </citation>
    <scope>NUCLEOTIDE SEQUENCE [LARGE SCALE GENOMIC DNA]</scope>
    <source>
        <strain evidence="1 2">120-4 pot B 10/14</strain>
    </source>
</reference>
<protein>
    <submittedName>
        <fullName evidence="1">17458_t:CDS:1</fullName>
    </submittedName>
</protein>
<dbReference type="EMBL" id="CAJVQB010139178">
    <property type="protein sequence ID" value="CAG8854521.1"/>
    <property type="molecule type" value="Genomic_DNA"/>
</dbReference>
<keyword evidence="2" id="KW-1185">Reference proteome</keyword>
<sequence length="53" mass="6238">RYLENYDNYGNTLYSNIKKDILLHDSHSYKFIKKAAKVSTLVINTTRMTIDQV</sequence>
<proteinExistence type="predicted"/>